<name>A0A8S5LXM5_9CAUD</name>
<sequence length="35" mass="4305">MYFTCIYTLTYSLPRFFIILAIFAENLNFEQNPYF</sequence>
<protein>
    <submittedName>
        <fullName evidence="2">Uncharacterized protein</fullName>
    </submittedName>
</protein>
<evidence type="ECO:0000313" key="2">
    <source>
        <dbReference type="EMBL" id="DAD74674.1"/>
    </source>
</evidence>
<organism evidence="2">
    <name type="scientific">Myoviridae sp. ctZgq1</name>
    <dbReference type="NCBI Taxonomy" id="2826666"/>
    <lineage>
        <taxon>Viruses</taxon>
        <taxon>Duplodnaviria</taxon>
        <taxon>Heunggongvirae</taxon>
        <taxon>Uroviricota</taxon>
        <taxon>Caudoviricetes</taxon>
    </lineage>
</organism>
<reference evidence="2" key="1">
    <citation type="journal article" date="2021" name="Proc. Natl. Acad. Sci. U.S.A.">
        <title>A Catalog of Tens of Thousands of Viruses from Human Metagenomes Reveals Hidden Associations with Chronic Diseases.</title>
        <authorList>
            <person name="Tisza M.J."/>
            <person name="Buck C.B."/>
        </authorList>
    </citation>
    <scope>NUCLEOTIDE SEQUENCE</scope>
    <source>
        <strain evidence="2">CtZgq1</strain>
    </source>
</reference>
<keyword evidence="1" id="KW-0472">Membrane</keyword>
<keyword evidence="1" id="KW-0812">Transmembrane</keyword>
<proteinExistence type="predicted"/>
<keyword evidence="1" id="KW-1133">Transmembrane helix</keyword>
<dbReference type="EMBL" id="BK014762">
    <property type="protein sequence ID" value="DAD74674.1"/>
    <property type="molecule type" value="Genomic_DNA"/>
</dbReference>
<feature type="transmembrane region" description="Helical" evidence="1">
    <location>
        <begin position="6"/>
        <end position="24"/>
    </location>
</feature>
<accession>A0A8S5LXM5</accession>
<evidence type="ECO:0000256" key="1">
    <source>
        <dbReference type="SAM" id="Phobius"/>
    </source>
</evidence>